<name>A0ABQ9IQ26_9CUCU</name>
<accession>A0ABQ9IQ26</accession>
<evidence type="ECO:0008006" key="5">
    <source>
        <dbReference type="Google" id="ProtNLM"/>
    </source>
</evidence>
<dbReference type="PANTHER" id="PTHR14096:SF28">
    <property type="entry name" value="APOLIPOPROTEIN L, 1-RELATED"/>
    <property type="match status" value="1"/>
</dbReference>
<reference evidence="3" key="1">
    <citation type="journal article" date="2023" name="Insect Mol. Biol.">
        <title>Genome sequencing provides insights into the evolution of gene families encoding plant cell wall-degrading enzymes in longhorned beetles.</title>
        <authorList>
            <person name="Shin N.R."/>
            <person name="Okamura Y."/>
            <person name="Kirsch R."/>
            <person name="Pauchet Y."/>
        </authorList>
    </citation>
    <scope>NUCLEOTIDE SEQUENCE</scope>
    <source>
        <strain evidence="3">MMC_N1</strain>
    </source>
</reference>
<dbReference type="Proteomes" id="UP001162164">
    <property type="component" value="Unassembled WGS sequence"/>
</dbReference>
<feature type="coiled-coil region" evidence="2">
    <location>
        <begin position="256"/>
        <end position="311"/>
    </location>
</feature>
<sequence length="315" mass="34881">MKPISDMKLSTKYSAFEILLKEYTEKLDQVIEKLNSLLKTIANHHHQCNIAKTAGTAVSIGSVLLSPFTGGTTLAAGAGGAVMSITGSLSNVITDYVDYKTSNMIMNDIHVILKSKEEFDDNLRKQLNNLRMIIEKLIESGLDKDDAIFIAVKGIANGCVNLTEEPNLKLMNTLSAIVKLHHIESAALETLPIISRTMHISEKSYQFIYNMFGLTSHTGATVFKTIGRISSVVSVAFTLVDIALLIKDWSSEHPTIEVVTEALKTVEEEKEILKDLLEVIDASRDKVEIVLHNVMEEIEKIEESKDAVENDFVFV</sequence>
<evidence type="ECO:0000256" key="1">
    <source>
        <dbReference type="ARBA" id="ARBA00010090"/>
    </source>
</evidence>
<proteinExistence type="inferred from homology"/>
<gene>
    <name evidence="3" type="ORF">NQ317_016013</name>
</gene>
<feature type="coiled-coil region" evidence="2">
    <location>
        <begin position="13"/>
        <end position="40"/>
    </location>
</feature>
<dbReference type="PANTHER" id="PTHR14096">
    <property type="entry name" value="APOLIPOPROTEIN L"/>
    <property type="match status" value="1"/>
</dbReference>
<keyword evidence="2" id="KW-0175">Coiled coil</keyword>
<comment type="similarity">
    <text evidence="1">Belongs to the apolipoprotein L family.</text>
</comment>
<dbReference type="EMBL" id="JAPWTJ010004091">
    <property type="protein sequence ID" value="KAJ8948463.1"/>
    <property type="molecule type" value="Genomic_DNA"/>
</dbReference>
<keyword evidence="4" id="KW-1185">Reference proteome</keyword>
<evidence type="ECO:0000256" key="2">
    <source>
        <dbReference type="SAM" id="Coils"/>
    </source>
</evidence>
<evidence type="ECO:0000313" key="3">
    <source>
        <dbReference type="EMBL" id="KAJ8948463.1"/>
    </source>
</evidence>
<evidence type="ECO:0000313" key="4">
    <source>
        <dbReference type="Proteomes" id="UP001162164"/>
    </source>
</evidence>
<dbReference type="InterPro" id="IPR008405">
    <property type="entry name" value="ApoL"/>
</dbReference>
<organism evidence="3 4">
    <name type="scientific">Molorchus minor</name>
    <dbReference type="NCBI Taxonomy" id="1323400"/>
    <lineage>
        <taxon>Eukaryota</taxon>
        <taxon>Metazoa</taxon>
        <taxon>Ecdysozoa</taxon>
        <taxon>Arthropoda</taxon>
        <taxon>Hexapoda</taxon>
        <taxon>Insecta</taxon>
        <taxon>Pterygota</taxon>
        <taxon>Neoptera</taxon>
        <taxon>Endopterygota</taxon>
        <taxon>Coleoptera</taxon>
        <taxon>Polyphaga</taxon>
        <taxon>Cucujiformia</taxon>
        <taxon>Chrysomeloidea</taxon>
        <taxon>Cerambycidae</taxon>
        <taxon>Lamiinae</taxon>
        <taxon>Monochamini</taxon>
        <taxon>Molorchus</taxon>
    </lineage>
</organism>
<comment type="caution">
    <text evidence="3">The sequence shown here is derived from an EMBL/GenBank/DDBJ whole genome shotgun (WGS) entry which is preliminary data.</text>
</comment>
<protein>
    <recommendedName>
        <fullName evidence="5">Apolipoprotein L3</fullName>
    </recommendedName>
</protein>